<dbReference type="SMART" id="SM00418">
    <property type="entry name" value="HTH_ARSR"/>
    <property type="match status" value="1"/>
</dbReference>
<dbReference type="InterPro" id="IPR036388">
    <property type="entry name" value="WH-like_DNA-bd_sf"/>
</dbReference>
<dbReference type="PROSITE" id="PS50987">
    <property type="entry name" value="HTH_ARSR_2"/>
    <property type="match status" value="1"/>
</dbReference>
<evidence type="ECO:0000256" key="3">
    <source>
        <dbReference type="ARBA" id="ARBA00023163"/>
    </source>
</evidence>
<comment type="caution">
    <text evidence="5">The sequence shown here is derived from an EMBL/GenBank/DDBJ whole genome shotgun (WGS) entry which is preliminary data.</text>
</comment>
<protein>
    <submittedName>
        <fullName evidence="5">Winged helix-turn-helix transcriptional regulator</fullName>
    </submittedName>
</protein>
<dbReference type="CDD" id="cd00090">
    <property type="entry name" value="HTH_ARSR"/>
    <property type="match status" value="1"/>
</dbReference>
<dbReference type="PANTHER" id="PTHR33154">
    <property type="entry name" value="TRANSCRIPTIONAL REGULATOR, ARSR FAMILY"/>
    <property type="match status" value="1"/>
</dbReference>
<gene>
    <name evidence="5" type="ORF">FXN61_17865</name>
</gene>
<dbReference type="EMBL" id="VSRL01000058">
    <property type="protein sequence ID" value="NKE58584.1"/>
    <property type="molecule type" value="Genomic_DNA"/>
</dbReference>
<dbReference type="SUPFAM" id="SSF46785">
    <property type="entry name" value="Winged helix' DNA-binding domain"/>
    <property type="match status" value="1"/>
</dbReference>
<evidence type="ECO:0000313" key="6">
    <source>
        <dbReference type="Proteomes" id="UP001515943"/>
    </source>
</evidence>
<dbReference type="InterPro" id="IPR051081">
    <property type="entry name" value="HTH_MetalResp_TranReg"/>
</dbReference>
<keyword evidence="2" id="KW-0238">DNA-binding</keyword>
<keyword evidence="1" id="KW-0805">Transcription regulation</keyword>
<evidence type="ECO:0000313" key="5">
    <source>
        <dbReference type="EMBL" id="NKE58584.1"/>
    </source>
</evidence>
<dbReference type="PANTHER" id="PTHR33154:SF33">
    <property type="entry name" value="TRANSCRIPTIONAL REPRESSOR SDPR"/>
    <property type="match status" value="1"/>
</dbReference>
<organism evidence="5 6">
    <name type="scientific">Lentzea indica</name>
    <dbReference type="NCBI Taxonomy" id="2604800"/>
    <lineage>
        <taxon>Bacteria</taxon>
        <taxon>Bacillati</taxon>
        <taxon>Actinomycetota</taxon>
        <taxon>Actinomycetes</taxon>
        <taxon>Pseudonocardiales</taxon>
        <taxon>Pseudonocardiaceae</taxon>
        <taxon>Lentzea</taxon>
    </lineage>
</organism>
<proteinExistence type="predicted"/>
<dbReference type="Gene3D" id="1.10.10.10">
    <property type="entry name" value="Winged helix-like DNA-binding domain superfamily/Winged helix DNA-binding domain"/>
    <property type="match status" value="1"/>
</dbReference>
<dbReference type="PRINTS" id="PR00778">
    <property type="entry name" value="HTHARSR"/>
</dbReference>
<evidence type="ECO:0000259" key="4">
    <source>
        <dbReference type="PROSITE" id="PS50987"/>
    </source>
</evidence>
<keyword evidence="3" id="KW-0804">Transcription</keyword>
<accession>A0ABX1FHY4</accession>
<reference evidence="5 6" key="1">
    <citation type="submission" date="2019-08" db="EMBL/GenBank/DDBJ databases">
        <title>Lentzea from Indian Himalayas.</title>
        <authorList>
            <person name="Mandal S."/>
            <person name="Mallick Gupta A."/>
            <person name="Maiti P.K."/>
            <person name="Sarkar J."/>
            <person name="Mandal S."/>
        </authorList>
    </citation>
    <scope>NUCLEOTIDE SEQUENCE [LARGE SCALE GENOMIC DNA]</scope>
    <source>
        <strain evidence="5 6">PSKA42</strain>
    </source>
</reference>
<sequence>MSMEPLQVIAAPRRMRILELVWDRELPAGDIAAEFDVSWSAVSQHLTVLKQAGFLVERREGTSRFYRADKEALGPLRAVVEDHWRRSLNLIKHLAEAEEGQCSK</sequence>
<dbReference type="InterPro" id="IPR011991">
    <property type="entry name" value="ArsR-like_HTH"/>
</dbReference>
<dbReference type="Proteomes" id="UP001515943">
    <property type="component" value="Unassembled WGS sequence"/>
</dbReference>
<evidence type="ECO:0000256" key="1">
    <source>
        <dbReference type="ARBA" id="ARBA00023015"/>
    </source>
</evidence>
<dbReference type="InterPro" id="IPR036390">
    <property type="entry name" value="WH_DNA-bd_sf"/>
</dbReference>
<dbReference type="InterPro" id="IPR001845">
    <property type="entry name" value="HTH_ArsR_DNA-bd_dom"/>
</dbReference>
<dbReference type="NCBIfam" id="NF033788">
    <property type="entry name" value="HTH_metalloreg"/>
    <property type="match status" value="1"/>
</dbReference>
<feature type="domain" description="HTH arsR-type" evidence="4">
    <location>
        <begin position="1"/>
        <end position="88"/>
    </location>
</feature>
<dbReference type="Pfam" id="PF01022">
    <property type="entry name" value="HTH_5"/>
    <property type="match status" value="1"/>
</dbReference>
<evidence type="ECO:0000256" key="2">
    <source>
        <dbReference type="ARBA" id="ARBA00023125"/>
    </source>
</evidence>
<name>A0ABX1FHY4_9PSEU</name>
<keyword evidence="6" id="KW-1185">Reference proteome</keyword>